<organism evidence="1 2">
    <name type="scientific">Candidatus Fimicola merdigallinarum</name>
    <dbReference type="NCBI Taxonomy" id="2840819"/>
    <lineage>
        <taxon>Bacteria</taxon>
        <taxon>Bacillati</taxon>
        <taxon>Bacillota</taxon>
        <taxon>Clostridia</taxon>
        <taxon>Lachnospirales</taxon>
        <taxon>Lachnospiraceae</taxon>
        <taxon>Lachnospiraceae incertae sedis</taxon>
        <taxon>Candidatus Fimicola</taxon>
    </lineage>
</organism>
<gene>
    <name evidence="1" type="ORF">IAC55_07615</name>
</gene>
<dbReference type="InterPro" id="IPR013324">
    <property type="entry name" value="RNA_pol_sigma_r3/r4-like"/>
</dbReference>
<evidence type="ECO:0000313" key="1">
    <source>
        <dbReference type="EMBL" id="MBO8435170.1"/>
    </source>
</evidence>
<dbReference type="EMBL" id="JADIMX010000141">
    <property type="protein sequence ID" value="MBO8435170.1"/>
    <property type="molecule type" value="Genomic_DNA"/>
</dbReference>
<name>A0A9D9H1E2_9FIRM</name>
<proteinExistence type="predicted"/>
<reference evidence="1" key="2">
    <citation type="journal article" date="2021" name="PeerJ">
        <title>Extensive microbial diversity within the chicken gut microbiome revealed by metagenomics and culture.</title>
        <authorList>
            <person name="Gilroy R."/>
            <person name="Ravi A."/>
            <person name="Getino M."/>
            <person name="Pursley I."/>
            <person name="Horton D.L."/>
            <person name="Alikhan N.F."/>
            <person name="Baker D."/>
            <person name="Gharbi K."/>
            <person name="Hall N."/>
            <person name="Watson M."/>
            <person name="Adriaenssens E.M."/>
            <person name="Foster-Nyarko E."/>
            <person name="Jarju S."/>
            <person name="Secka A."/>
            <person name="Antonio M."/>
            <person name="Oren A."/>
            <person name="Chaudhuri R.R."/>
            <person name="La Ragione R."/>
            <person name="Hildebrand F."/>
            <person name="Pallen M.J."/>
        </authorList>
    </citation>
    <scope>NUCLEOTIDE SEQUENCE</scope>
    <source>
        <strain evidence="1">F6-4510</strain>
    </source>
</reference>
<protein>
    <submittedName>
        <fullName evidence="1">Uncharacterized protein</fullName>
    </submittedName>
</protein>
<sequence length="135" mass="15594">MLKPRNFVQRMVDEAVEEAIENINIKTAINLFTAGYDLNTINAVIKLSFEEIEDILIDNNLLDRKELEGVTDIGKVTISEEKKAEVEEHLNQLRNTAIKVIELYYDNLDLEDIAKQTNLSVYQVEDLLRENELIE</sequence>
<comment type="caution">
    <text evidence="1">The sequence shown here is derived from an EMBL/GenBank/DDBJ whole genome shotgun (WGS) entry which is preliminary data.</text>
</comment>
<dbReference type="SUPFAM" id="SSF88659">
    <property type="entry name" value="Sigma3 and sigma4 domains of RNA polymerase sigma factors"/>
    <property type="match status" value="1"/>
</dbReference>
<evidence type="ECO:0000313" key="2">
    <source>
        <dbReference type="Proteomes" id="UP000823611"/>
    </source>
</evidence>
<reference evidence="1" key="1">
    <citation type="submission" date="2020-10" db="EMBL/GenBank/DDBJ databases">
        <authorList>
            <person name="Gilroy R."/>
        </authorList>
    </citation>
    <scope>NUCLEOTIDE SEQUENCE</scope>
    <source>
        <strain evidence="1">F6-4510</strain>
    </source>
</reference>
<accession>A0A9D9H1E2</accession>
<dbReference type="Proteomes" id="UP000823611">
    <property type="component" value="Unassembled WGS sequence"/>
</dbReference>
<dbReference type="AlphaFoldDB" id="A0A9D9H1E2"/>